<dbReference type="EMBL" id="CAAALY010027860">
    <property type="protein sequence ID" value="VEL16282.1"/>
    <property type="molecule type" value="Genomic_DNA"/>
</dbReference>
<evidence type="ECO:0000313" key="2">
    <source>
        <dbReference type="EMBL" id="VEL16282.1"/>
    </source>
</evidence>
<dbReference type="Proteomes" id="UP000784294">
    <property type="component" value="Unassembled WGS sequence"/>
</dbReference>
<evidence type="ECO:0000313" key="3">
    <source>
        <dbReference type="Proteomes" id="UP000784294"/>
    </source>
</evidence>
<name>A0A3S5CF79_9PLAT</name>
<organism evidence="2 3">
    <name type="scientific">Protopolystoma xenopodis</name>
    <dbReference type="NCBI Taxonomy" id="117903"/>
    <lineage>
        <taxon>Eukaryota</taxon>
        <taxon>Metazoa</taxon>
        <taxon>Spiralia</taxon>
        <taxon>Lophotrochozoa</taxon>
        <taxon>Platyhelminthes</taxon>
        <taxon>Monogenea</taxon>
        <taxon>Polyopisthocotylea</taxon>
        <taxon>Polystomatidea</taxon>
        <taxon>Polystomatidae</taxon>
        <taxon>Protopolystoma</taxon>
    </lineage>
</organism>
<feature type="non-terminal residue" evidence="2">
    <location>
        <position position="1"/>
    </location>
</feature>
<keyword evidence="3" id="KW-1185">Reference proteome</keyword>
<dbReference type="AlphaFoldDB" id="A0A3S5CF79"/>
<accession>A0A3S5CF79</accession>
<feature type="compositionally biased region" description="Basic residues" evidence="1">
    <location>
        <begin position="103"/>
        <end position="116"/>
    </location>
</feature>
<feature type="region of interest" description="Disordered" evidence="1">
    <location>
        <begin position="97"/>
        <end position="116"/>
    </location>
</feature>
<protein>
    <submittedName>
        <fullName evidence="2">Uncharacterized protein</fullName>
    </submittedName>
</protein>
<sequence>EAGQPWAERLRRKRRQWRTRKRAIIEPHIDPLFHQLSAISKAATAAAVFTTHHNQPFHQQRVLQTGFASRPFLAHGLPIPGMTVPLAGAGASTGFIAGPNSSRRGRGAYPKGRRGRGSAASAPGFIFQASSGLSVLPSASNSLNIGNFTQLPPGFVASRPTGLLDSSGNAGLAAPAAGAGVLLRPAGVTTEQTGLCGVNIPDMGHTASAESINLGRLSVPPLHQQHHLSANPMTAGQSAPGTQLIANPYLQTPVSGSYLVGPGSPGSVAMTTIGLSPVGQKLQPGQVRPLFTFSLRNCIFVYLVMPWRGAKADHFPISI</sequence>
<comment type="caution">
    <text evidence="2">The sequence shown here is derived from an EMBL/GenBank/DDBJ whole genome shotgun (WGS) entry which is preliminary data.</text>
</comment>
<reference evidence="2" key="1">
    <citation type="submission" date="2018-11" db="EMBL/GenBank/DDBJ databases">
        <authorList>
            <consortium name="Pathogen Informatics"/>
        </authorList>
    </citation>
    <scope>NUCLEOTIDE SEQUENCE</scope>
</reference>
<evidence type="ECO:0000256" key="1">
    <source>
        <dbReference type="SAM" id="MobiDB-lite"/>
    </source>
</evidence>
<proteinExistence type="predicted"/>
<gene>
    <name evidence="2" type="ORF">PXEA_LOCUS9722</name>
</gene>